<reference evidence="3 4" key="1">
    <citation type="journal article" date="2016" name="Front. Microbiol.">
        <title>Genome and transcriptome sequences reveal the specific parasitism of the nematophagous Purpureocillium lilacinum 36-1.</title>
        <authorList>
            <person name="Xie J."/>
            <person name="Li S."/>
            <person name="Mo C."/>
            <person name="Xiao X."/>
            <person name="Peng D."/>
            <person name="Wang G."/>
            <person name="Xiao Y."/>
        </authorList>
    </citation>
    <scope>NUCLEOTIDE SEQUENCE [LARGE SCALE GENOMIC DNA]</scope>
    <source>
        <strain evidence="3 4">36-1</strain>
    </source>
</reference>
<feature type="region of interest" description="Disordered" evidence="1">
    <location>
        <begin position="1471"/>
        <end position="1493"/>
    </location>
</feature>
<sequence>MASHPPGPCCAAGRAFEGEPTGRMIKIGRNIDAYLVEAPESKARKGCGVLYLPDVRGIWQNSKLMADGFAASGYTTLIPDLFDGDSLPADRTTETTIIDWINHGVPGKHPHIAEFVDPIVVAGVEAMRAMGIAKIAAAGYCFGAKASLQRTSTDYVVRHYKSGIDAGFIAHPSLVQEHELQAITGPLSIAAAQNDNIFPAEMRHTSEDILVKTGQRYQINLYGGVEHGFAVRRNVDVPVEVFARDQAFRQAVACWSRGRGDWAAGRTDSGLQRYPSLSRSGLVCASVAAMAVQSPPAPGRKPPKGPPSSPHCFAVSLALRRCPSAMAAPAPAVFSGGQRVAAARTAANTALAGGLGWRSTAETGETAAWDWIPSAAPARSPCTEPARLLLFSFLALMPAFLPFLPSPSIFAFTFALCPQTCHALNVTPAVPPACLLACLIALPTAAAGRQSVIHSSPVGPTSPTPRPPEHTRLRFLNRATSSMSHAAIAVHACALPHLRAIWPPPAAAMLPSASVPSPRARIIIIAQQSSRQAPFAATGTCLVRSRRSQQQCRAFRFGPWSSRADCGAQRDARRRHQGMRYKYMESLNRNLSWENSPRPDDAEAAMKSILTRGLARRATLSGRYCDADSVKSWSDDLSGLRPGRNIEDVEREAIDHLFGSNKARAKHGDPWMPLQNLRSFLHSQRPPVDVTPESVLHATTTAGDHDSGIDPITNRKRAATEETPETYNDLSGYSSAPLDDPNAPQKLTPEELSKKYKDLDKYKPVSWNEPDGLRKTTREEDSKNYKDLDKYSNVKIDDPNAKQPLSPEEKSKEYDDLDKYKPVSWNEPDGLRKETPEERSKHYDDLHKYGPVRWNEPDGLRKLTPEELSKNYSDLQSYGPVAWNEPDGLRRLTPEEESKKYTDLADYKEGFVASDSILQAHEASQQDTTPKAEPLAPKVEVPFEDPSKQYDDLHKYGPVRWNEPDGLRKLTPEELSKNYEDLHKYSQYDNSGPATPRIHPEEASKQYEDLPKYRAFPNAGPETERIHPELASKQYKDLSKYPAAGYEEPSRKTHVHPEELTKHYEDLDKYRPRKFDSPSRRYPIHPEEATKFYADLTQYKPVMHNEPDGKPAAAPDVVANGLKAFDSIGSRPSASGSSADGSGATGDDPLGSRTADQIRAEVLRKVRDSSQKGKLERAKSELELNWDAESKVAQDTVGRLKKKTEPVLTGNYVRDFPEEFASSWSTTNSPSKSTLYPNNRSEDGREAAARVTDQTVESEDTEFSSMDESFPQETSKLEPALNRGTTRRRAKFASPRGLAGHEDHYCKLPRGLQTSYAEECNGKPTWPTFVKHHKAKAPKETLNASMDQAEAERPALYKILAYDPTTQAITIAETTSGVHETTSSESPAAVLLRLSNPSKFLPHFAPLQSQGYEIVSGSGDMLVFRKVRPGSPESTLAQAMGAPVNPIDMMGKPVTGNFASPTGFVNYDGVAGEGAKPSPPLSEETYTSGRKYRGKKKRSLGRKVVVGTVWVAGIAYAVGVLGEYFSTGGLDGLGPKGL</sequence>
<gene>
    <name evidence="3" type="ORF">PCL_11611</name>
</gene>
<feature type="compositionally biased region" description="Basic and acidic residues" evidence="1">
    <location>
        <begin position="1048"/>
        <end position="1087"/>
    </location>
</feature>
<feature type="compositionally biased region" description="Low complexity" evidence="1">
    <location>
        <begin position="1222"/>
        <end position="1234"/>
    </location>
</feature>
<feature type="compositionally biased region" description="Basic and acidic residues" evidence="1">
    <location>
        <begin position="807"/>
        <end position="821"/>
    </location>
</feature>
<feature type="region of interest" description="Disordered" evidence="1">
    <location>
        <begin position="876"/>
        <end position="897"/>
    </location>
</feature>
<feature type="compositionally biased region" description="Polar residues" evidence="1">
    <location>
        <begin position="1263"/>
        <end position="1274"/>
    </location>
</feature>
<feature type="region of interest" description="Disordered" evidence="1">
    <location>
        <begin position="922"/>
        <end position="967"/>
    </location>
</feature>
<dbReference type="Gene3D" id="3.40.50.1820">
    <property type="entry name" value="alpha/beta hydrolase"/>
    <property type="match status" value="1"/>
</dbReference>
<accession>A0A2U3EAJ6</accession>
<feature type="compositionally biased region" description="Basic and acidic residues" evidence="1">
    <location>
        <begin position="829"/>
        <end position="848"/>
    </location>
</feature>
<feature type="region of interest" description="Disordered" evidence="1">
    <location>
        <begin position="699"/>
        <end position="859"/>
    </location>
</feature>
<evidence type="ECO:0000313" key="3">
    <source>
        <dbReference type="EMBL" id="PWI71517.1"/>
    </source>
</evidence>
<evidence type="ECO:0000259" key="2">
    <source>
        <dbReference type="Pfam" id="PF01738"/>
    </source>
</evidence>
<feature type="compositionally biased region" description="Basic and acidic residues" evidence="1">
    <location>
        <begin position="945"/>
        <end position="955"/>
    </location>
</feature>
<dbReference type="SUPFAM" id="SSF53474">
    <property type="entry name" value="alpha/beta-Hydrolases"/>
    <property type="match status" value="1"/>
</dbReference>
<feature type="compositionally biased region" description="Basic and acidic residues" evidence="1">
    <location>
        <begin position="1156"/>
        <end position="1182"/>
    </location>
</feature>
<feature type="compositionally biased region" description="Basic and acidic residues" evidence="1">
    <location>
        <begin position="748"/>
        <end position="763"/>
    </location>
</feature>
<dbReference type="Proteomes" id="UP000245956">
    <property type="component" value="Unassembled WGS sequence"/>
</dbReference>
<feature type="region of interest" description="Disordered" evidence="1">
    <location>
        <begin position="1124"/>
        <end position="1182"/>
    </location>
</feature>
<protein>
    <submittedName>
        <fullName evidence="3">Conserved serine-threonine rich protein</fullName>
    </submittedName>
</protein>
<feature type="compositionally biased region" description="Low complexity" evidence="1">
    <location>
        <begin position="1126"/>
        <end position="1148"/>
    </location>
</feature>
<evidence type="ECO:0000313" key="4">
    <source>
        <dbReference type="Proteomes" id="UP000245956"/>
    </source>
</evidence>
<name>A0A2U3EAJ6_PURLI</name>
<evidence type="ECO:0000256" key="1">
    <source>
        <dbReference type="SAM" id="MobiDB-lite"/>
    </source>
</evidence>
<feature type="compositionally biased region" description="Basic and acidic residues" evidence="1">
    <location>
        <begin position="771"/>
        <end position="800"/>
    </location>
</feature>
<dbReference type="GO" id="GO:0016787">
    <property type="term" value="F:hydrolase activity"/>
    <property type="evidence" value="ECO:0007669"/>
    <property type="project" value="InterPro"/>
</dbReference>
<dbReference type="EMBL" id="LCWV01000007">
    <property type="protein sequence ID" value="PWI71517.1"/>
    <property type="molecule type" value="Genomic_DNA"/>
</dbReference>
<feature type="domain" description="Dienelactone hydrolase" evidence="2">
    <location>
        <begin position="31"/>
        <end position="235"/>
    </location>
</feature>
<feature type="region of interest" description="Disordered" evidence="1">
    <location>
        <begin position="1045"/>
        <end position="1087"/>
    </location>
</feature>
<comment type="caution">
    <text evidence="3">The sequence shown here is derived from an EMBL/GenBank/DDBJ whole genome shotgun (WGS) entry which is preliminary data.</text>
</comment>
<dbReference type="PANTHER" id="PTHR17630">
    <property type="entry name" value="DIENELACTONE HYDROLASE"/>
    <property type="match status" value="1"/>
</dbReference>
<proteinExistence type="predicted"/>
<dbReference type="PANTHER" id="PTHR17630:SF44">
    <property type="entry name" value="PROTEIN AIM2"/>
    <property type="match status" value="1"/>
</dbReference>
<dbReference type="InterPro" id="IPR029058">
    <property type="entry name" value="AB_hydrolase_fold"/>
</dbReference>
<feature type="region of interest" description="Disordered" evidence="1">
    <location>
        <begin position="1220"/>
        <end position="1275"/>
    </location>
</feature>
<feature type="compositionally biased region" description="Polar residues" evidence="1">
    <location>
        <begin position="725"/>
        <end position="734"/>
    </location>
</feature>
<dbReference type="InterPro" id="IPR002925">
    <property type="entry name" value="Dienelactn_hydro"/>
</dbReference>
<organism evidence="3 4">
    <name type="scientific">Purpureocillium lilacinum</name>
    <name type="common">Paecilomyces lilacinus</name>
    <dbReference type="NCBI Taxonomy" id="33203"/>
    <lineage>
        <taxon>Eukaryota</taxon>
        <taxon>Fungi</taxon>
        <taxon>Dikarya</taxon>
        <taxon>Ascomycota</taxon>
        <taxon>Pezizomycotina</taxon>
        <taxon>Sordariomycetes</taxon>
        <taxon>Hypocreomycetidae</taxon>
        <taxon>Hypocreales</taxon>
        <taxon>Ophiocordycipitaceae</taxon>
        <taxon>Purpureocillium</taxon>
    </lineage>
</organism>
<feature type="region of interest" description="Disordered" evidence="1">
    <location>
        <begin position="1007"/>
        <end position="1027"/>
    </location>
</feature>
<dbReference type="Pfam" id="PF01738">
    <property type="entry name" value="DLH"/>
    <property type="match status" value="1"/>
</dbReference>
<feature type="compositionally biased region" description="Basic and acidic residues" evidence="1">
    <location>
        <begin position="887"/>
        <end position="897"/>
    </location>
</feature>